<evidence type="ECO:0000256" key="2">
    <source>
        <dbReference type="ARBA" id="ARBA00007441"/>
    </source>
</evidence>
<sequence length="432" mass="48126">MEENGKKPSTEAEAEERWQFGPNKAVEVAGGRSIRGTLNKIIACVEETGPRPMIPLGHGDPSVFPSFRTTSIAEDAIVEAVRSAKYNNYSLTNGVLTARLAIAEYLSKDLPYQLSPDDVFVTAGCAQAIEIVITALARPDANILLPRPGFPLYEARCTFNHLEMRHFDLIPEKGWEVDLDQVEKLADENTVAIVLINPNNPCGSVLKYQHMEEIAKTAKKLGIMVVTDEVYDHLTFGSNPFVPMGALGDIVPVLTLGSISKRWVVPGWRLGWIVTTDPKHILRKTKFVDSIRSYLDITTDPATFIQGAVPQIIKNTKDDFFNNIIHVLRDTAEICYNKIKDIKCITCPHKPEASMFVMVKLNISYLENISDDVDFCSKLAKEESVIVLPGSALDMKNWLRITFAAEPTSLVVGLERLESFCKRHEKVEQISP</sequence>
<reference evidence="9" key="1">
    <citation type="submission" date="2020-01" db="EMBL/GenBank/DDBJ databases">
        <title>Genome sequence of Kobresia littledalei, the first chromosome-level genome in the family Cyperaceae.</title>
        <authorList>
            <person name="Qu G."/>
        </authorList>
    </citation>
    <scope>NUCLEOTIDE SEQUENCE</scope>
    <source>
        <strain evidence="9">C.B.Clarke</strain>
        <tissue evidence="9">Leaf</tissue>
    </source>
</reference>
<dbReference type="PIRSF" id="PIRSF000517">
    <property type="entry name" value="Tyr_transaminase"/>
    <property type="match status" value="1"/>
</dbReference>
<dbReference type="Gene3D" id="3.90.1150.10">
    <property type="entry name" value="Aspartate Aminotransferase, domain 1"/>
    <property type="match status" value="1"/>
</dbReference>
<dbReference type="Gene3D" id="3.40.640.10">
    <property type="entry name" value="Type I PLP-dependent aspartate aminotransferase-like (Major domain)"/>
    <property type="match status" value="1"/>
</dbReference>
<dbReference type="GO" id="GO:0033855">
    <property type="term" value="F:nicotianamine aminotransferase activity"/>
    <property type="evidence" value="ECO:0007669"/>
    <property type="project" value="UniProtKB-EC"/>
</dbReference>
<evidence type="ECO:0000313" key="10">
    <source>
        <dbReference type="Proteomes" id="UP000623129"/>
    </source>
</evidence>
<feature type="domain" description="Aminotransferase class I/classII large" evidence="8">
    <location>
        <begin position="52"/>
        <end position="406"/>
    </location>
</feature>
<protein>
    <recommendedName>
        <fullName evidence="5">nicotianamine aminotransferase</fullName>
        <ecNumber evidence="5">2.6.1.80</ecNumber>
    </recommendedName>
</protein>
<dbReference type="Proteomes" id="UP000623129">
    <property type="component" value="Unassembled WGS sequence"/>
</dbReference>
<evidence type="ECO:0000256" key="3">
    <source>
        <dbReference type="ARBA" id="ARBA00022898"/>
    </source>
</evidence>
<dbReference type="CDD" id="cd00609">
    <property type="entry name" value="AAT_like"/>
    <property type="match status" value="1"/>
</dbReference>
<dbReference type="FunFam" id="3.40.640.10:FF:000048">
    <property type="entry name" value="tyrosine aminotransferase"/>
    <property type="match status" value="1"/>
</dbReference>
<evidence type="ECO:0000256" key="5">
    <source>
        <dbReference type="ARBA" id="ARBA00067055"/>
    </source>
</evidence>
<evidence type="ECO:0000256" key="6">
    <source>
        <dbReference type="PIRNR" id="PIRNR000517"/>
    </source>
</evidence>
<keyword evidence="9" id="KW-0032">Aminotransferase</keyword>
<accession>A0A833VBL4</accession>
<dbReference type="InterPro" id="IPR004838">
    <property type="entry name" value="NHTrfase_class1_PyrdxlP-BS"/>
</dbReference>
<evidence type="ECO:0000256" key="7">
    <source>
        <dbReference type="PIRSR" id="PIRSR000517-1"/>
    </source>
</evidence>
<gene>
    <name evidence="9" type="ORF">FCM35_KLT02183</name>
</gene>
<feature type="modified residue" description="N6-(pyridoxal phosphate)lysine" evidence="7">
    <location>
        <position position="261"/>
    </location>
</feature>
<dbReference type="EMBL" id="SWLB01000011">
    <property type="protein sequence ID" value="KAF3332606.1"/>
    <property type="molecule type" value="Genomic_DNA"/>
</dbReference>
<evidence type="ECO:0000256" key="4">
    <source>
        <dbReference type="ARBA" id="ARBA00052517"/>
    </source>
</evidence>
<dbReference type="PANTHER" id="PTHR45744:SF5">
    <property type="entry name" value="NICOTIANAMINE AMINOTRANSFERASE 1"/>
    <property type="match status" value="1"/>
</dbReference>
<keyword evidence="9" id="KW-0808">Transferase</keyword>
<evidence type="ECO:0000259" key="8">
    <source>
        <dbReference type="Pfam" id="PF00155"/>
    </source>
</evidence>
<dbReference type="NCBIfam" id="TIGR01265">
    <property type="entry name" value="tyr_nico_aTase"/>
    <property type="match status" value="1"/>
</dbReference>
<dbReference type="PROSITE" id="PS00105">
    <property type="entry name" value="AA_TRANSFER_CLASS_1"/>
    <property type="match status" value="1"/>
</dbReference>
<dbReference type="SUPFAM" id="SSF53383">
    <property type="entry name" value="PLP-dependent transferases"/>
    <property type="match status" value="1"/>
</dbReference>
<keyword evidence="3 6" id="KW-0663">Pyridoxal phosphate</keyword>
<keyword evidence="10" id="KW-1185">Reference proteome</keyword>
<dbReference type="GO" id="GO:0004838">
    <property type="term" value="F:L-tyrosine-2-oxoglutarate transaminase activity"/>
    <property type="evidence" value="ECO:0007669"/>
    <property type="project" value="TreeGrafter"/>
</dbReference>
<organism evidence="9 10">
    <name type="scientific">Carex littledalei</name>
    <dbReference type="NCBI Taxonomy" id="544730"/>
    <lineage>
        <taxon>Eukaryota</taxon>
        <taxon>Viridiplantae</taxon>
        <taxon>Streptophyta</taxon>
        <taxon>Embryophyta</taxon>
        <taxon>Tracheophyta</taxon>
        <taxon>Spermatophyta</taxon>
        <taxon>Magnoliopsida</taxon>
        <taxon>Liliopsida</taxon>
        <taxon>Poales</taxon>
        <taxon>Cyperaceae</taxon>
        <taxon>Cyperoideae</taxon>
        <taxon>Cariceae</taxon>
        <taxon>Carex</taxon>
        <taxon>Carex subgen. Euthyceras</taxon>
    </lineage>
</organism>
<proteinExistence type="inferred from homology"/>
<dbReference type="PANTHER" id="PTHR45744">
    <property type="entry name" value="TYROSINE AMINOTRANSFERASE"/>
    <property type="match status" value="1"/>
</dbReference>
<dbReference type="InterPro" id="IPR015421">
    <property type="entry name" value="PyrdxlP-dep_Trfase_major"/>
</dbReference>
<comment type="cofactor">
    <cofactor evidence="1 6 7">
        <name>pyridoxal 5'-phosphate</name>
        <dbReference type="ChEBI" id="CHEBI:597326"/>
    </cofactor>
</comment>
<name>A0A833VBL4_9POAL</name>
<comment type="caution">
    <text evidence="9">The sequence shown here is derived from an EMBL/GenBank/DDBJ whole genome shotgun (WGS) entry which is preliminary data.</text>
</comment>
<dbReference type="InterPro" id="IPR004839">
    <property type="entry name" value="Aminotransferase_I/II_large"/>
</dbReference>
<dbReference type="AlphaFoldDB" id="A0A833VBL4"/>
<dbReference type="InterPro" id="IPR015422">
    <property type="entry name" value="PyrdxlP-dep_Trfase_small"/>
</dbReference>
<dbReference type="InterPro" id="IPR015424">
    <property type="entry name" value="PyrdxlP-dep_Trfase"/>
</dbReference>
<evidence type="ECO:0000313" key="9">
    <source>
        <dbReference type="EMBL" id="KAF3332606.1"/>
    </source>
</evidence>
<dbReference type="Pfam" id="PF00155">
    <property type="entry name" value="Aminotran_1_2"/>
    <property type="match status" value="1"/>
</dbReference>
<dbReference type="OrthoDB" id="7042322at2759"/>
<dbReference type="InterPro" id="IPR005958">
    <property type="entry name" value="TyrNic_aminoTrfase"/>
</dbReference>
<comment type="similarity">
    <text evidence="2 6">Belongs to the class-I pyridoxal-phosphate-dependent aminotransferase family.</text>
</comment>
<comment type="catalytic activity">
    <reaction evidence="4">
        <text>nicotianamine + 2-oxoglutarate = 3''-deamino-3''-oxonicotianamine + L-glutamate</text>
        <dbReference type="Rhea" id="RHEA:22104"/>
        <dbReference type="ChEBI" id="CHEBI:16810"/>
        <dbReference type="ChEBI" id="CHEBI:29985"/>
        <dbReference type="ChEBI" id="CHEBI:58249"/>
        <dbReference type="ChEBI" id="CHEBI:58685"/>
        <dbReference type="EC" id="2.6.1.80"/>
    </reaction>
</comment>
<dbReference type="GO" id="GO:0006572">
    <property type="term" value="P:L-tyrosine catabolic process"/>
    <property type="evidence" value="ECO:0007669"/>
    <property type="project" value="TreeGrafter"/>
</dbReference>
<dbReference type="EC" id="2.6.1.80" evidence="5"/>
<evidence type="ECO:0000256" key="1">
    <source>
        <dbReference type="ARBA" id="ARBA00001933"/>
    </source>
</evidence>
<dbReference type="GO" id="GO:0030170">
    <property type="term" value="F:pyridoxal phosphate binding"/>
    <property type="evidence" value="ECO:0007669"/>
    <property type="project" value="InterPro"/>
</dbReference>
<dbReference type="FunFam" id="3.90.1150.10:FF:000040">
    <property type="entry name" value="Tyrosine aminotransferase"/>
    <property type="match status" value="1"/>
</dbReference>